<dbReference type="InterPro" id="IPR043502">
    <property type="entry name" value="DNA/RNA_pol_sf"/>
</dbReference>
<evidence type="ECO:0000313" key="2">
    <source>
        <dbReference type="Proteomes" id="UP001396334"/>
    </source>
</evidence>
<evidence type="ECO:0000313" key="1">
    <source>
        <dbReference type="EMBL" id="KAK8489837.1"/>
    </source>
</evidence>
<name>A0ABR2AAQ3_9ROSI</name>
<accession>A0ABR2AAQ3</accession>
<sequence length="547" mass="62293">MASPSLLRVAVFVAVAACLYSRTVLTSIIVPSVGNDSLSCCQWSLATSVVFLWFASNPLAYGGPFFPPSEAFMLLRRREYKSKEFGLTSDGLPYPRPIIEKLKAAAEVAASSSKAQSTYMPPTEPLMGPPSYPPATNITSGGDPAQGSIEEQNRAYNDLERLTCENVKDIFDYVNQFMRLAARTGRMWIGTDLSDKFFRKMSLLLGKELENNFRKAHPGVRIGVPIRAYFTYQYLEEICKKNALQRSLNDLSFCAKISIPSYYQSKKKYGIRKATTYKGKPHSTHFRTVKNKYKYNRAESSRQTLPTLRTLLNILFHVQVKYTVQAEGEKSPISFTVNEIVDIGSTCCYANEEVVPKNDVEPSNTHARFSGINSTDLATKRINVRCNEDERKYSDILQKREELLLINEMLAEHHLAFSSTVQQNQKFEKAYQRLIIELKDQGYIGDDPLRHWAKNDIVCKLDIINPDIFIQDNPQKKVTPTEQDSFRNHVEQLLKLKVIRPNKSRLRTCAFIVKSETSTCPTIGKKIRGKERLIFNYKKLNDNTHKD</sequence>
<reference evidence="1 2" key="1">
    <citation type="journal article" date="2024" name="G3 (Bethesda)">
        <title>Genome assembly of Hibiscus sabdariffa L. provides insights into metabolisms of medicinal natural products.</title>
        <authorList>
            <person name="Kim T."/>
        </authorList>
    </citation>
    <scope>NUCLEOTIDE SEQUENCE [LARGE SCALE GENOMIC DNA]</scope>
    <source>
        <strain evidence="1">TK-2024</strain>
        <tissue evidence="1">Old leaves</tissue>
    </source>
</reference>
<comment type="caution">
    <text evidence="1">The sequence shown here is derived from an EMBL/GenBank/DDBJ whole genome shotgun (WGS) entry which is preliminary data.</text>
</comment>
<dbReference type="Pfam" id="PF22909">
    <property type="entry name" value="Caulimovir_coat_dom"/>
    <property type="match status" value="1"/>
</dbReference>
<organism evidence="1 2">
    <name type="scientific">Hibiscus sabdariffa</name>
    <name type="common">roselle</name>
    <dbReference type="NCBI Taxonomy" id="183260"/>
    <lineage>
        <taxon>Eukaryota</taxon>
        <taxon>Viridiplantae</taxon>
        <taxon>Streptophyta</taxon>
        <taxon>Embryophyta</taxon>
        <taxon>Tracheophyta</taxon>
        <taxon>Spermatophyta</taxon>
        <taxon>Magnoliopsida</taxon>
        <taxon>eudicotyledons</taxon>
        <taxon>Gunneridae</taxon>
        <taxon>Pentapetalae</taxon>
        <taxon>rosids</taxon>
        <taxon>malvids</taxon>
        <taxon>Malvales</taxon>
        <taxon>Malvaceae</taxon>
        <taxon>Malvoideae</taxon>
        <taxon>Hibiscus</taxon>
    </lineage>
</organism>
<dbReference type="Gene3D" id="3.10.10.10">
    <property type="entry name" value="HIV Type 1 Reverse Transcriptase, subunit A, domain 1"/>
    <property type="match status" value="1"/>
</dbReference>
<dbReference type="SUPFAM" id="SSF56672">
    <property type="entry name" value="DNA/RNA polymerases"/>
    <property type="match status" value="1"/>
</dbReference>
<keyword evidence="2" id="KW-1185">Reference proteome</keyword>
<dbReference type="EMBL" id="JBBPBN010000300">
    <property type="protein sequence ID" value="KAK8489837.1"/>
    <property type="molecule type" value="Genomic_DNA"/>
</dbReference>
<gene>
    <name evidence="1" type="ORF">V6N11_013124</name>
</gene>
<protein>
    <submittedName>
        <fullName evidence="1">Uncharacterized protein</fullName>
    </submittedName>
</protein>
<dbReference type="Proteomes" id="UP001396334">
    <property type="component" value="Unassembled WGS sequence"/>
</dbReference>
<proteinExistence type="predicted"/>